<dbReference type="SUPFAM" id="SSF55073">
    <property type="entry name" value="Nucleotide cyclase"/>
    <property type="match status" value="1"/>
</dbReference>
<comment type="caution">
    <text evidence="3">The sequence shown here is derived from an EMBL/GenBank/DDBJ whole genome shotgun (WGS) entry which is preliminary data.</text>
</comment>
<dbReference type="PANTHER" id="PTHR44757:SF2">
    <property type="entry name" value="BIOFILM ARCHITECTURE MAINTENANCE PROTEIN MBAA"/>
    <property type="match status" value="1"/>
</dbReference>
<dbReference type="Gene3D" id="3.20.20.450">
    <property type="entry name" value="EAL domain"/>
    <property type="match status" value="1"/>
</dbReference>
<dbReference type="PROSITE" id="PS50887">
    <property type="entry name" value="GGDEF"/>
    <property type="match status" value="1"/>
</dbReference>
<reference evidence="3 4" key="1">
    <citation type="submission" date="2020-03" db="EMBL/GenBank/DDBJ databases">
        <title>Genomic Encyclopedia of Type Strains, Phase IV (KMG-IV): sequencing the most valuable type-strain genomes for metagenomic binning, comparative biology and taxonomic classification.</title>
        <authorList>
            <person name="Goeker M."/>
        </authorList>
    </citation>
    <scope>NUCLEOTIDE SEQUENCE [LARGE SCALE GENOMIC DNA]</scope>
    <source>
        <strain evidence="3 4">DSM 22753</strain>
    </source>
</reference>
<dbReference type="InterPro" id="IPR029787">
    <property type="entry name" value="Nucleotide_cyclase"/>
</dbReference>
<dbReference type="Gene3D" id="3.30.70.270">
    <property type="match status" value="1"/>
</dbReference>
<feature type="domain" description="GGDEF" evidence="2">
    <location>
        <begin position="170"/>
        <end position="303"/>
    </location>
</feature>
<dbReference type="SMART" id="SM00052">
    <property type="entry name" value="EAL"/>
    <property type="match status" value="1"/>
</dbReference>
<dbReference type="CDD" id="cd01949">
    <property type="entry name" value="GGDEF"/>
    <property type="match status" value="1"/>
</dbReference>
<feature type="domain" description="EAL" evidence="1">
    <location>
        <begin position="310"/>
        <end position="566"/>
    </location>
</feature>
<organism evidence="3 4">
    <name type="scientific">Sphingomonas japonica</name>
    <dbReference type="NCBI Taxonomy" id="511662"/>
    <lineage>
        <taxon>Bacteria</taxon>
        <taxon>Pseudomonadati</taxon>
        <taxon>Pseudomonadota</taxon>
        <taxon>Alphaproteobacteria</taxon>
        <taxon>Sphingomonadales</taxon>
        <taxon>Sphingomonadaceae</taxon>
        <taxon>Sphingomonas</taxon>
    </lineage>
</organism>
<evidence type="ECO:0000259" key="1">
    <source>
        <dbReference type="PROSITE" id="PS50883"/>
    </source>
</evidence>
<dbReference type="Pfam" id="PF00990">
    <property type="entry name" value="GGDEF"/>
    <property type="match status" value="1"/>
</dbReference>
<dbReference type="InterPro" id="IPR035919">
    <property type="entry name" value="EAL_sf"/>
</dbReference>
<name>A0ABX0U6U7_9SPHN</name>
<evidence type="ECO:0000259" key="2">
    <source>
        <dbReference type="PROSITE" id="PS50887"/>
    </source>
</evidence>
<evidence type="ECO:0000313" key="4">
    <source>
        <dbReference type="Proteomes" id="UP000788153"/>
    </source>
</evidence>
<gene>
    <name evidence="3" type="ORF">FHT01_002039</name>
</gene>
<evidence type="ECO:0000313" key="3">
    <source>
        <dbReference type="EMBL" id="NIJ24497.1"/>
    </source>
</evidence>
<dbReference type="InterPro" id="IPR001633">
    <property type="entry name" value="EAL_dom"/>
</dbReference>
<dbReference type="EMBL" id="JAASQP010000001">
    <property type="protein sequence ID" value="NIJ24497.1"/>
    <property type="molecule type" value="Genomic_DNA"/>
</dbReference>
<dbReference type="InterPro" id="IPR000160">
    <property type="entry name" value="GGDEF_dom"/>
</dbReference>
<dbReference type="SMART" id="SM00267">
    <property type="entry name" value="GGDEF"/>
    <property type="match status" value="1"/>
</dbReference>
<sequence length="567" mass="61694">MQSPAAATAERPHDAEGDAIAFGPGGSALLLNLLPIPAVIAVLRDGEIVFEAINQNFRRAGLGSVAGQSPLVAAHGPLVTEFLMSRRRECEFDWQLGEAVDARHFRVKLARRVTDSNPHRALISLVDHTAEARTGESLRREMMTDSLTGLLNRPGFSELLETTITPECCAQHAVLVVNLDRFSRVNACLGSLSGDELLISVARRMKGALRAHDRLARTGGDEFAILMTVEDGIGDVLEVAKRIEGALASPFRLSDFEIRVECSIGVALGSQDIADAEDLIRHAQFSVKRAKATGRTETYQSRTFDLARRQFSIETELRQAIESGAMRLHFQPISDLASGRIVSFEALARWKNLRGVELSPVDFIPVAEESGLIVPLGRWAMHEAARVLAEWDQKAGGCCDVSVSVNLSAIQLQRDHVAGMVREALDTYDLTGDRLTLELTESAIVTDPDRIAQTMRALKDLGTRLAMDDFGTGYSNLAYLQKLPIDVLKIDRSFISGLLSDRDKVAIVRAVLSLASALGMETTAEGIETNELAQTLAALGCTYGQGYLYARPLPADQAYTLLSASRT</sequence>
<dbReference type="InterPro" id="IPR052155">
    <property type="entry name" value="Biofilm_reg_signaling"/>
</dbReference>
<proteinExistence type="predicted"/>
<protein>
    <submittedName>
        <fullName evidence="3">Diguanylate cyclase (GGDEF)-like protein</fullName>
    </submittedName>
</protein>
<accession>A0ABX0U6U7</accession>
<dbReference type="Pfam" id="PF00563">
    <property type="entry name" value="EAL"/>
    <property type="match status" value="1"/>
</dbReference>
<dbReference type="CDD" id="cd01948">
    <property type="entry name" value="EAL"/>
    <property type="match status" value="1"/>
</dbReference>
<keyword evidence="4" id="KW-1185">Reference proteome</keyword>
<dbReference type="InterPro" id="IPR043128">
    <property type="entry name" value="Rev_trsase/Diguanyl_cyclase"/>
</dbReference>
<dbReference type="SUPFAM" id="SSF141868">
    <property type="entry name" value="EAL domain-like"/>
    <property type="match status" value="1"/>
</dbReference>
<dbReference type="NCBIfam" id="TIGR00254">
    <property type="entry name" value="GGDEF"/>
    <property type="match status" value="1"/>
</dbReference>
<dbReference type="PANTHER" id="PTHR44757">
    <property type="entry name" value="DIGUANYLATE CYCLASE DGCP"/>
    <property type="match status" value="1"/>
</dbReference>
<dbReference type="Proteomes" id="UP000788153">
    <property type="component" value="Unassembled WGS sequence"/>
</dbReference>
<dbReference type="PROSITE" id="PS50883">
    <property type="entry name" value="EAL"/>
    <property type="match status" value="1"/>
</dbReference>